<reference evidence="5 6" key="1">
    <citation type="submission" date="2019-01" db="EMBL/GenBank/DDBJ databases">
        <title>Draft genome sequence of Dictyobacter sp. Uno17.</title>
        <authorList>
            <person name="Wang C.M."/>
            <person name="Zheng Y."/>
            <person name="Sakai Y."/>
            <person name="Abe K."/>
            <person name="Yokota A."/>
            <person name="Yabe S."/>
        </authorList>
    </citation>
    <scope>NUCLEOTIDE SEQUENCE [LARGE SCALE GENOMIC DNA]</scope>
    <source>
        <strain evidence="5 6">Uno17</strain>
    </source>
</reference>
<accession>A0A5A5T7F6</accession>
<protein>
    <recommendedName>
        <fullName evidence="7">Tetratricopeptide repeat protein</fullName>
    </recommendedName>
</protein>
<proteinExistence type="predicted"/>
<keyword evidence="1" id="KW-0677">Repeat</keyword>
<dbReference type="InterPro" id="IPR011717">
    <property type="entry name" value="TPR-4"/>
</dbReference>
<dbReference type="RefSeq" id="WP_149400221.1">
    <property type="nucleotide sequence ID" value="NZ_BIXY01000007.1"/>
</dbReference>
<dbReference type="Pfam" id="PF13181">
    <property type="entry name" value="TPR_8"/>
    <property type="match status" value="1"/>
</dbReference>
<feature type="repeat" description="TPR" evidence="3">
    <location>
        <begin position="96"/>
        <end position="129"/>
    </location>
</feature>
<dbReference type="Pfam" id="PF13431">
    <property type="entry name" value="TPR_17"/>
    <property type="match status" value="1"/>
</dbReference>
<feature type="compositionally biased region" description="Low complexity" evidence="4">
    <location>
        <begin position="680"/>
        <end position="696"/>
    </location>
</feature>
<dbReference type="OrthoDB" id="2082605at2"/>
<feature type="compositionally biased region" description="Low complexity" evidence="4">
    <location>
        <begin position="537"/>
        <end position="554"/>
    </location>
</feature>
<feature type="compositionally biased region" description="Polar residues" evidence="4">
    <location>
        <begin position="709"/>
        <end position="720"/>
    </location>
</feature>
<feature type="region of interest" description="Disordered" evidence="4">
    <location>
        <begin position="501"/>
        <end position="520"/>
    </location>
</feature>
<dbReference type="PROSITE" id="PS50293">
    <property type="entry name" value="TPR_REGION"/>
    <property type="match status" value="1"/>
</dbReference>
<feature type="repeat" description="TPR" evidence="3">
    <location>
        <begin position="42"/>
        <end position="75"/>
    </location>
</feature>
<evidence type="ECO:0008006" key="7">
    <source>
        <dbReference type="Google" id="ProtNLM"/>
    </source>
</evidence>
<sequence>MPGNRATYSAAINAADRHRWDSRWSDAMQEYQIALDEFPEDATARSGLGFCHMQMKQWQQALHEYGHILQRDPSNVIALSKIAELYGILNRREDAYQAYSHLADLYSQAGQGARAEAAWQKAIQLSPGNPEPHERLASYYFEKKDISQMLQERLAAAQGYLLRNELGPARVHCEEVLRADGSNIQAQQLLSSILTRGNVSAEGAGTTNSTIRSETGESAPVHGDAAMNQGSITEQSFTGSETTGNTSGGNTGIMGNMGSAGNFGGVNNPGSPMAMSNGNGMNSAPRNRITANQVTGALQQAQTFQNQGRFNDAIDLCEQILESGFDRPDARYFLGWLYQEQQRWDEAIQQFQHLLNDPDYALSCYYALGQCYRARGDLRTATVHFDEAVDRVNLDALTAEESDQLVQLCQEAAEAHRLLGEQEQAMTVYNALLGFLRSRGWNDKVAQVEYMLQQAQGAPAPVRTSTPPPAGATQAPPQPQSSMPSSPMLDAPTMEINANSIANAGQNPPTVAPAAQASSAGELPEWLTGILNDSDKPQSAQKAAPPQPAAQAAPNTDQPRNDYQPATAPQQQAAQPEIPSWLTDEARPNSTRVLSQELESLTPAPQQTPPVAPQPPVQQSPVAPPQQVQQQPTPQVQSPTPQPQVEMRQSQPLVAPTPQSGPLQQAPSQPLPPVVPPTPVQASYTPAPQQQTAPSPWGASAFDEPQLMVPSTPSRPSNQEQRPAFEDLLNQMAGTQNGAMGQVADAVLASTAYLPDNIRMQVMRSMQDIQKYINHGLLTPATEECLRVIDIAPQYLDVHQVLCEIYVRQGKIEQAITKYGILVDTYIVNGRIDDAIATYRRILQLDPNNITYRTRLITLLSTQGNKEDLLRERTLAAESYLRLGYMDRAMTELEQALQESPTSVPTRLNYALALQKLGRSQQAVAEYQRVLQIDPRNITALVRWHISMITSMGTARATSLETLSRIRWQLRGEGQKHARAVVREYTQSAEIYPNNADVHYALGQIYQQCGYYDRAVEEYSQSTRDSHVEVFARASAAQALLLQGKPEAAIQQLEQALQMVRLAPLSIDPATWAARPREEGEEHRAPEVEISMQLAKAYGRTGQQEQMQAILRQIKRGKPDQDEVTSSIADIAVRPGDIDSTLQEYIDLVRHYRNNRQIDNAINVLNEMVRLAPQDTRAHDELADIYVSRGLLEEGMAELRLLADIYLRQGKLDQAGEAVRRVGNIYAEMGDIEEALTSLYRAAELNPESMDLLREVVGFCLQLGRKQDAARYQTMIARNYFETQQVKEAVAALQQLITIDRNNFDAYDMLGQTYQSVGEYEQASRVYRNLAKVNAGSSVARERLAALQELRTR</sequence>
<dbReference type="Pfam" id="PF07721">
    <property type="entry name" value="TPR_4"/>
    <property type="match status" value="1"/>
</dbReference>
<evidence type="ECO:0000256" key="4">
    <source>
        <dbReference type="SAM" id="MobiDB-lite"/>
    </source>
</evidence>
<feature type="repeat" description="TPR" evidence="3">
    <location>
        <begin position="1304"/>
        <end position="1337"/>
    </location>
</feature>
<feature type="repeat" description="TPR" evidence="3">
    <location>
        <begin position="816"/>
        <end position="849"/>
    </location>
</feature>
<name>A0A5A5T7F6_9CHLR</name>
<dbReference type="InterPro" id="IPR051012">
    <property type="entry name" value="CellSynth/LPSAsmb/PSIAsmb"/>
</dbReference>
<evidence type="ECO:0000313" key="5">
    <source>
        <dbReference type="EMBL" id="GCF07185.1"/>
    </source>
</evidence>
<dbReference type="EMBL" id="BIXY01000007">
    <property type="protein sequence ID" value="GCF07185.1"/>
    <property type="molecule type" value="Genomic_DNA"/>
</dbReference>
<feature type="region of interest" description="Disordered" evidence="4">
    <location>
        <begin position="457"/>
        <end position="491"/>
    </location>
</feature>
<evidence type="ECO:0000256" key="2">
    <source>
        <dbReference type="ARBA" id="ARBA00022803"/>
    </source>
</evidence>
<dbReference type="Proteomes" id="UP000322530">
    <property type="component" value="Unassembled WGS sequence"/>
</dbReference>
<dbReference type="PANTHER" id="PTHR45586:SF1">
    <property type="entry name" value="LIPOPOLYSACCHARIDE ASSEMBLY PROTEIN B"/>
    <property type="match status" value="1"/>
</dbReference>
<feature type="compositionally biased region" description="Low complexity" evidence="4">
    <location>
        <begin position="658"/>
        <end position="668"/>
    </location>
</feature>
<feature type="compositionally biased region" description="Low complexity" evidence="4">
    <location>
        <begin position="625"/>
        <end position="645"/>
    </location>
</feature>
<comment type="caution">
    <text evidence="5">The sequence shown here is derived from an EMBL/GenBank/DDBJ whole genome shotgun (WGS) entry which is preliminary data.</text>
</comment>
<dbReference type="SMART" id="SM00028">
    <property type="entry name" value="TPR"/>
    <property type="match status" value="15"/>
</dbReference>
<dbReference type="InterPro" id="IPR019734">
    <property type="entry name" value="TPR_rpt"/>
</dbReference>
<dbReference type="Pfam" id="PF13432">
    <property type="entry name" value="TPR_16"/>
    <property type="match status" value="1"/>
</dbReference>
<dbReference type="PANTHER" id="PTHR45586">
    <property type="entry name" value="TPR REPEAT-CONTAINING PROTEIN PA4667"/>
    <property type="match status" value="1"/>
</dbReference>
<feature type="repeat" description="TPR" evidence="3">
    <location>
        <begin position="1216"/>
        <end position="1249"/>
    </location>
</feature>
<feature type="compositionally biased region" description="Low complexity" evidence="4">
    <location>
        <begin position="564"/>
        <end position="576"/>
    </location>
</feature>
<feature type="compositionally biased region" description="Low complexity" evidence="4">
    <location>
        <begin position="471"/>
        <end position="487"/>
    </location>
</feature>
<dbReference type="Pfam" id="PF13176">
    <property type="entry name" value="TPR_7"/>
    <property type="match status" value="1"/>
</dbReference>
<gene>
    <name evidence="5" type="ORF">KDI_07490</name>
</gene>
<feature type="repeat" description="TPR" evidence="3">
    <location>
        <begin position="996"/>
        <end position="1029"/>
    </location>
</feature>
<organism evidence="5 6">
    <name type="scientific">Dictyobacter arantiisoli</name>
    <dbReference type="NCBI Taxonomy" id="2014874"/>
    <lineage>
        <taxon>Bacteria</taxon>
        <taxon>Bacillati</taxon>
        <taxon>Chloroflexota</taxon>
        <taxon>Ktedonobacteria</taxon>
        <taxon>Ktedonobacterales</taxon>
        <taxon>Dictyobacteraceae</taxon>
        <taxon>Dictyobacter</taxon>
    </lineage>
</organism>
<keyword evidence="2 3" id="KW-0802">TPR repeat</keyword>
<dbReference type="GO" id="GO:0042802">
    <property type="term" value="F:identical protein binding"/>
    <property type="evidence" value="ECO:0007669"/>
    <property type="project" value="InterPro"/>
</dbReference>
<feature type="repeat" description="TPR" evidence="3">
    <location>
        <begin position="904"/>
        <end position="937"/>
    </location>
</feature>
<feature type="compositionally biased region" description="Pro residues" evidence="4">
    <location>
        <begin position="669"/>
        <end position="679"/>
    </location>
</feature>
<dbReference type="Gene3D" id="1.25.40.10">
    <property type="entry name" value="Tetratricopeptide repeat domain"/>
    <property type="match status" value="8"/>
</dbReference>
<feature type="compositionally biased region" description="Polar residues" evidence="4">
    <location>
        <begin position="588"/>
        <end position="599"/>
    </location>
</feature>
<feature type="compositionally biased region" description="Pro residues" evidence="4">
    <location>
        <begin position="606"/>
        <end position="624"/>
    </location>
</feature>
<feature type="region of interest" description="Disordered" evidence="4">
    <location>
        <begin position="529"/>
        <end position="720"/>
    </location>
</feature>
<evidence type="ECO:0000256" key="3">
    <source>
        <dbReference type="PROSITE-ProRule" id="PRU00339"/>
    </source>
</evidence>
<dbReference type="InterPro" id="IPR011990">
    <property type="entry name" value="TPR-like_helical_dom_sf"/>
</dbReference>
<feature type="region of interest" description="Disordered" evidence="4">
    <location>
        <begin position="201"/>
        <end position="224"/>
    </location>
</feature>
<evidence type="ECO:0000313" key="6">
    <source>
        <dbReference type="Proteomes" id="UP000322530"/>
    </source>
</evidence>
<dbReference type="PROSITE" id="PS50005">
    <property type="entry name" value="TPR"/>
    <property type="match status" value="7"/>
</dbReference>
<dbReference type="SUPFAM" id="SSF48452">
    <property type="entry name" value="TPR-like"/>
    <property type="match status" value="3"/>
</dbReference>
<keyword evidence="6" id="KW-1185">Reference proteome</keyword>
<evidence type="ECO:0000256" key="1">
    <source>
        <dbReference type="ARBA" id="ARBA00022737"/>
    </source>
</evidence>
<dbReference type="Pfam" id="PF14559">
    <property type="entry name" value="TPR_19"/>
    <property type="match status" value="3"/>
</dbReference>